<evidence type="ECO:0000313" key="4">
    <source>
        <dbReference type="Proteomes" id="UP000199462"/>
    </source>
</evidence>
<evidence type="ECO:0000256" key="2">
    <source>
        <dbReference type="SAM" id="Phobius"/>
    </source>
</evidence>
<feature type="transmembrane region" description="Helical" evidence="2">
    <location>
        <begin position="117"/>
        <end position="138"/>
    </location>
</feature>
<gene>
    <name evidence="3" type="ORF">SAMN04488010_1933</name>
</gene>
<evidence type="ECO:0000313" key="3">
    <source>
        <dbReference type="EMBL" id="SFR67824.1"/>
    </source>
</evidence>
<evidence type="ECO:0000256" key="1">
    <source>
        <dbReference type="SAM" id="Coils"/>
    </source>
</evidence>
<keyword evidence="2" id="KW-0812">Transmembrane</keyword>
<dbReference type="Pfam" id="PF10011">
    <property type="entry name" value="DUF2254"/>
    <property type="match status" value="1"/>
</dbReference>
<dbReference type="AlphaFoldDB" id="A0A1I6IMA4"/>
<accession>A0A1I6IMA4</accession>
<feature type="coiled-coil region" evidence="1">
    <location>
        <begin position="397"/>
        <end position="424"/>
    </location>
</feature>
<keyword evidence="4" id="KW-1185">Reference proteome</keyword>
<proteinExistence type="predicted"/>
<dbReference type="Proteomes" id="UP000199462">
    <property type="component" value="Unassembled WGS sequence"/>
</dbReference>
<name>A0A1I6IMA4_9FLAO</name>
<organism evidence="3 4">
    <name type="scientific">Maribacter stanieri</name>
    <dbReference type="NCBI Taxonomy" id="440514"/>
    <lineage>
        <taxon>Bacteria</taxon>
        <taxon>Pseudomonadati</taxon>
        <taxon>Bacteroidota</taxon>
        <taxon>Flavobacteriia</taxon>
        <taxon>Flavobacteriales</taxon>
        <taxon>Flavobacteriaceae</taxon>
        <taxon>Maribacter</taxon>
    </lineage>
</organism>
<keyword evidence="2" id="KW-0472">Membrane</keyword>
<protein>
    <submittedName>
        <fullName evidence="3">Uncharacterized membrane protein</fullName>
    </submittedName>
</protein>
<feature type="transmembrane region" description="Helical" evidence="2">
    <location>
        <begin position="73"/>
        <end position="96"/>
    </location>
</feature>
<sequence>MTSFIDRIFKMDKLTNFFHQIRTKIAFFPTIISLAGLFLAFFMIFLEQQNISGYLMKVAPILVIDDTDTAKTILSTLIGGLISLTVFSFSMVMVLLNQASSNFSPRVLPGIISDEKHQIVLGQYIATILYNIFILISIEPTEKSYQTPGFSVLLGIILTVICLAAFIYFIHHISQAIQVGNILTAIHSRTKSEIKSIVDEQSDNSFQFPSHDHWEEYEITESGYFHGLLHDDLLELCRENDIKVIIQLHKGQFILDGTIGLLTETPINTDLKTKLMATLLFSHEELIGENYIYGFRQISEIGIKAMSPGINDPGTALNTIDYLTSLFIDLMKKADFEYLTDEEGTNWSRIKCAKFSEILFNVMATYRLYCKHDITVMRKLLHMLKTLSNHVINSNQLTIIEEEIKQLREDANTNIENKRDLEQLDANFISWS</sequence>
<dbReference type="STRING" id="440514.SAMN04488010_1933"/>
<dbReference type="InterPro" id="IPR018723">
    <property type="entry name" value="DUF2254_membrane"/>
</dbReference>
<dbReference type="EMBL" id="FOYX01000001">
    <property type="protein sequence ID" value="SFR67824.1"/>
    <property type="molecule type" value="Genomic_DNA"/>
</dbReference>
<keyword evidence="2" id="KW-1133">Transmembrane helix</keyword>
<reference evidence="4" key="1">
    <citation type="submission" date="2016-10" db="EMBL/GenBank/DDBJ databases">
        <authorList>
            <person name="Varghese N."/>
            <person name="Submissions S."/>
        </authorList>
    </citation>
    <scope>NUCLEOTIDE SEQUENCE [LARGE SCALE GENOMIC DNA]</scope>
    <source>
        <strain evidence="4">DSM 19891</strain>
    </source>
</reference>
<feature type="transmembrane region" description="Helical" evidence="2">
    <location>
        <begin position="150"/>
        <end position="170"/>
    </location>
</feature>
<feature type="transmembrane region" description="Helical" evidence="2">
    <location>
        <begin position="21"/>
        <end position="46"/>
    </location>
</feature>
<keyword evidence="1" id="KW-0175">Coiled coil</keyword>